<dbReference type="InterPro" id="IPR001387">
    <property type="entry name" value="Cro/C1-type_HTH"/>
</dbReference>
<evidence type="ECO:0000259" key="1">
    <source>
        <dbReference type="PROSITE" id="PS50943"/>
    </source>
</evidence>
<accession>A0ABS4QEF3</accession>
<dbReference type="PROSITE" id="PS50943">
    <property type="entry name" value="HTH_CROC1"/>
    <property type="match status" value="1"/>
</dbReference>
<dbReference type="Proteomes" id="UP001519325">
    <property type="component" value="Unassembled WGS sequence"/>
</dbReference>
<dbReference type="Pfam" id="PF13560">
    <property type="entry name" value="HTH_31"/>
    <property type="match status" value="1"/>
</dbReference>
<dbReference type="SMART" id="SM00530">
    <property type="entry name" value="HTH_XRE"/>
    <property type="match status" value="1"/>
</dbReference>
<evidence type="ECO:0000313" key="3">
    <source>
        <dbReference type="Proteomes" id="UP001519325"/>
    </source>
</evidence>
<comment type="caution">
    <text evidence="2">The sequence shown here is derived from an EMBL/GenBank/DDBJ whole genome shotgun (WGS) entry which is preliminary data.</text>
</comment>
<organism evidence="2 3">
    <name type="scientific">Nocardia goodfellowii</name>
    <dbReference type="NCBI Taxonomy" id="882446"/>
    <lineage>
        <taxon>Bacteria</taxon>
        <taxon>Bacillati</taxon>
        <taxon>Actinomycetota</taxon>
        <taxon>Actinomycetes</taxon>
        <taxon>Mycobacteriales</taxon>
        <taxon>Nocardiaceae</taxon>
        <taxon>Nocardia</taxon>
    </lineage>
</organism>
<dbReference type="Pfam" id="PF17765">
    <property type="entry name" value="MLTR_LBD"/>
    <property type="match status" value="1"/>
</dbReference>
<proteinExistence type="predicted"/>
<dbReference type="Gene3D" id="1.10.260.40">
    <property type="entry name" value="lambda repressor-like DNA-binding domains"/>
    <property type="match status" value="1"/>
</dbReference>
<sequence length="267" mass="30301">MPRKTIDIADEHLLRPPSFGGLLRRLRDERHMSREKLAFAAGVSASYITHLEGGDREHPTRAVVDALIGYLDGIRPLLPVERRHLYDLAGLVEDAFPSVEKLRSAIDEDMRRGLLVHRPNAAGYIDTRWNVLSCNDVYAEMFPGLVDDVNVLRWFFGNEVSKQVMVEWEREAGLTVAWLRGLIGQTGDTAWSRSLLEELGNYPEFRSMWAAGGTAYGRETPDMRLRDLRTGETYNLSVQMFRVDSTNHPGRMQFFLGVRQPSLTPAT</sequence>
<dbReference type="InterPro" id="IPR041413">
    <property type="entry name" value="MLTR_LBD"/>
</dbReference>
<name>A0ABS4QEF3_9NOCA</name>
<dbReference type="InterPro" id="IPR010982">
    <property type="entry name" value="Lambda_DNA-bd_dom_sf"/>
</dbReference>
<feature type="domain" description="HTH cro/C1-type" evidence="1">
    <location>
        <begin position="23"/>
        <end position="77"/>
    </location>
</feature>
<dbReference type="CDD" id="cd00093">
    <property type="entry name" value="HTH_XRE"/>
    <property type="match status" value="1"/>
</dbReference>
<dbReference type="PANTHER" id="PTHR35010">
    <property type="entry name" value="BLL4672 PROTEIN-RELATED"/>
    <property type="match status" value="1"/>
</dbReference>
<dbReference type="Gene3D" id="3.30.450.180">
    <property type="match status" value="1"/>
</dbReference>
<dbReference type="SUPFAM" id="SSF47413">
    <property type="entry name" value="lambda repressor-like DNA-binding domains"/>
    <property type="match status" value="1"/>
</dbReference>
<dbReference type="EMBL" id="JAGGMR010000001">
    <property type="protein sequence ID" value="MBP2189489.1"/>
    <property type="molecule type" value="Genomic_DNA"/>
</dbReference>
<evidence type="ECO:0000313" key="2">
    <source>
        <dbReference type="EMBL" id="MBP2189489.1"/>
    </source>
</evidence>
<keyword evidence="3" id="KW-1185">Reference proteome</keyword>
<dbReference type="RefSeq" id="WP_307869580.1">
    <property type="nucleotide sequence ID" value="NZ_JAGGMR010000001.1"/>
</dbReference>
<gene>
    <name evidence="2" type="ORF">BJ987_002390</name>
</gene>
<protein>
    <submittedName>
        <fullName evidence="2">Transcriptional regulator with XRE-family HTH domain</fullName>
    </submittedName>
</protein>
<reference evidence="2 3" key="1">
    <citation type="submission" date="2021-03" db="EMBL/GenBank/DDBJ databases">
        <title>Sequencing the genomes of 1000 actinobacteria strains.</title>
        <authorList>
            <person name="Klenk H.-P."/>
        </authorList>
    </citation>
    <scope>NUCLEOTIDE SEQUENCE [LARGE SCALE GENOMIC DNA]</scope>
    <source>
        <strain evidence="2 3">DSM 45516</strain>
    </source>
</reference>